<feature type="compositionally biased region" description="Polar residues" evidence="1">
    <location>
        <begin position="358"/>
        <end position="375"/>
    </location>
</feature>
<feature type="compositionally biased region" description="Basic and acidic residues" evidence="1">
    <location>
        <begin position="41"/>
        <end position="83"/>
    </location>
</feature>
<dbReference type="STRING" id="68775.A0A5C3LZJ9"/>
<dbReference type="AlphaFoldDB" id="A0A5C3LZJ9"/>
<keyword evidence="3" id="KW-1185">Reference proteome</keyword>
<feature type="compositionally biased region" description="Polar residues" evidence="1">
    <location>
        <begin position="611"/>
        <end position="625"/>
    </location>
</feature>
<feature type="compositionally biased region" description="Low complexity" evidence="1">
    <location>
        <begin position="925"/>
        <end position="936"/>
    </location>
</feature>
<dbReference type="OrthoDB" id="2690066at2759"/>
<feature type="compositionally biased region" description="Basic and acidic residues" evidence="1">
    <location>
        <begin position="390"/>
        <end position="416"/>
    </location>
</feature>
<feature type="compositionally biased region" description="Low complexity" evidence="1">
    <location>
        <begin position="252"/>
        <end position="320"/>
    </location>
</feature>
<evidence type="ECO:0000313" key="2">
    <source>
        <dbReference type="EMBL" id="TFK38534.1"/>
    </source>
</evidence>
<feature type="region of interest" description="Disordered" evidence="1">
    <location>
        <begin position="443"/>
        <end position="652"/>
    </location>
</feature>
<gene>
    <name evidence="2" type="ORF">BDQ12DRAFT_683807</name>
</gene>
<dbReference type="Proteomes" id="UP000308652">
    <property type="component" value="Unassembled WGS sequence"/>
</dbReference>
<feature type="region of interest" description="Disordered" evidence="1">
    <location>
        <begin position="898"/>
        <end position="942"/>
    </location>
</feature>
<feature type="compositionally biased region" description="Polar residues" evidence="1">
    <location>
        <begin position="590"/>
        <end position="600"/>
    </location>
</feature>
<sequence length="942" mass="98482">MPPIPSRPGTPSRKLKKKRGDGYESDGGYVSDAKPRKSKVKGKEGKDKDKDGNGEEGTKEKEKEGKEDKKDRKREQKELEKEERKRKKSLVAAEKKEKAAKKSTSPATLLALPSPDSFPIPAPTPSPPGAGYETDGGGGGGFSLSLGKKAKKAKSSTNLKSSSSTPPTAAPEEYESDGGYLSSTPGKKKKGRFGFKLGGKGKGDAKGDGGEGEPSMPLGANEKRQEERPPMPLPIAERFATTLGRTETPLGTSSPALAAASSSTTTSSYLPSLISSSSSASSPSHALAFSSSSSGFTPLSSPNPSTAPPSVYASSPAPHSRLPVAAAGRPDSLGSGSVESAVGMDSGGSSSYYVSGSTARTSESAGTRMSGGSPTSHHHPPKRVGVHFSPTREEMGADEARIKGEKKLHGEKEKGLGHGNGEGSHSTITSAHSIASAFGFARRGVSPASSSGGSVSGRNTGRPSSSSSPTSTSNGKFPAISFPITRAVSPGPASASPTTPSGGLGASPQRVDKAEVGGGRRPALTLAPNANAPIRSRAPSPSPGPGSPYVMVTPINPTHPSSPVPPSPRPRFASQSQSSSPVPLQRSLSTHGGLSPTPSYHAQKPSHLTIDPSSEHTASSTRNSPLPSPNVLAYYDLPPPSPPPAGPLPRVPPVTGAALTLRLGARERIRATRAESQAMAHGQGQGKGDTLPALGVPHSSIQRGRESPFPSRPILPGGNSRESAVVPGLEQRVKVRRYRDLYAIDAPPGGWANLPPRGKEEIQWDGERTPEIDVVEPTESGSMWDKEAAYAGYEEDDPYNEDEEELRDVLDRFEDTSSEGHSLTHSAESTGSSGRQKRTRFALADDRSTMYTIEGAEGGGRNSRWSGSIYSRASVLDPDKSEEARVRFVQRVEAMLDSEGRGERAIPPVPKIPEGFSGRKMNERGAGATTATTTPGRSWNRF</sequence>
<accession>A0A5C3LZJ9</accession>
<feature type="compositionally biased region" description="Pro residues" evidence="1">
    <location>
        <begin position="637"/>
        <end position="652"/>
    </location>
</feature>
<name>A0A5C3LZJ9_9AGAR</name>
<protein>
    <submittedName>
        <fullName evidence="2">Uncharacterized protein</fullName>
    </submittedName>
</protein>
<evidence type="ECO:0000313" key="3">
    <source>
        <dbReference type="Proteomes" id="UP000308652"/>
    </source>
</evidence>
<feature type="compositionally biased region" description="Low complexity" evidence="1">
    <location>
        <begin position="443"/>
        <end position="475"/>
    </location>
</feature>
<feature type="region of interest" description="Disordered" evidence="1">
    <location>
        <begin position="700"/>
        <end position="726"/>
    </location>
</feature>
<feature type="compositionally biased region" description="Low complexity" evidence="1">
    <location>
        <begin position="489"/>
        <end position="501"/>
    </location>
</feature>
<feature type="compositionally biased region" description="Low complexity" evidence="1">
    <location>
        <begin position="155"/>
        <end position="171"/>
    </location>
</feature>
<feature type="compositionally biased region" description="Pro residues" evidence="1">
    <location>
        <begin position="116"/>
        <end position="128"/>
    </location>
</feature>
<feature type="region of interest" description="Disordered" evidence="1">
    <location>
        <begin position="816"/>
        <end position="838"/>
    </location>
</feature>
<feature type="compositionally biased region" description="Polar residues" evidence="1">
    <location>
        <begin position="819"/>
        <end position="834"/>
    </location>
</feature>
<evidence type="ECO:0000256" key="1">
    <source>
        <dbReference type="SAM" id="MobiDB-lite"/>
    </source>
</evidence>
<organism evidence="2 3">
    <name type="scientific">Crucibulum laeve</name>
    <dbReference type="NCBI Taxonomy" id="68775"/>
    <lineage>
        <taxon>Eukaryota</taxon>
        <taxon>Fungi</taxon>
        <taxon>Dikarya</taxon>
        <taxon>Basidiomycota</taxon>
        <taxon>Agaricomycotina</taxon>
        <taxon>Agaricomycetes</taxon>
        <taxon>Agaricomycetidae</taxon>
        <taxon>Agaricales</taxon>
        <taxon>Agaricineae</taxon>
        <taxon>Nidulariaceae</taxon>
        <taxon>Crucibulum</taxon>
    </lineage>
</organism>
<feature type="compositionally biased region" description="Low complexity" evidence="1">
    <location>
        <begin position="570"/>
        <end position="589"/>
    </location>
</feature>
<feature type="region of interest" description="Disordered" evidence="1">
    <location>
        <begin position="1"/>
        <end position="430"/>
    </location>
</feature>
<feature type="compositionally biased region" description="Low complexity" evidence="1">
    <location>
        <begin position="522"/>
        <end position="539"/>
    </location>
</feature>
<proteinExistence type="predicted"/>
<dbReference type="EMBL" id="ML213603">
    <property type="protein sequence ID" value="TFK38534.1"/>
    <property type="molecule type" value="Genomic_DNA"/>
</dbReference>
<reference evidence="2 3" key="1">
    <citation type="journal article" date="2019" name="Nat. Ecol. Evol.">
        <title>Megaphylogeny resolves global patterns of mushroom evolution.</title>
        <authorList>
            <person name="Varga T."/>
            <person name="Krizsan K."/>
            <person name="Foldi C."/>
            <person name="Dima B."/>
            <person name="Sanchez-Garcia M."/>
            <person name="Sanchez-Ramirez S."/>
            <person name="Szollosi G.J."/>
            <person name="Szarkandi J.G."/>
            <person name="Papp V."/>
            <person name="Albert L."/>
            <person name="Andreopoulos W."/>
            <person name="Angelini C."/>
            <person name="Antonin V."/>
            <person name="Barry K.W."/>
            <person name="Bougher N.L."/>
            <person name="Buchanan P."/>
            <person name="Buyck B."/>
            <person name="Bense V."/>
            <person name="Catcheside P."/>
            <person name="Chovatia M."/>
            <person name="Cooper J."/>
            <person name="Damon W."/>
            <person name="Desjardin D."/>
            <person name="Finy P."/>
            <person name="Geml J."/>
            <person name="Haridas S."/>
            <person name="Hughes K."/>
            <person name="Justo A."/>
            <person name="Karasinski D."/>
            <person name="Kautmanova I."/>
            <person name="Kiss B."/>
            <person name="Kocsube S."/>
            <person name="Kotiranta H."/>
            <person name="LaButti K.M."/>
            <person name="Lechner B.E."/>
            <person name="Liimatainen K."/>
            <person name="Lipzen A."/>
            <person name="Lukacs Z."/>
            <person name="Mihaltcheva S."/>
            <person name="Morgado L.N."/>
            <person name="Niskanen T."/>
            <person name="Noordeloos M.E."/>
            <person name="Ohm R.A."/>
            <person name="Ortiz-Santana B."/>
            <person name="Ovrebo C."/>
            <person name="Racz N."/>
            <person name="Riley R."/>
            <person name="Savchenko A."/>
            <person name="Shiryaev A."/>
            <person name="Soop K."/>
            <person name="Spirin V."/>
            <person name="Szebenyi C."/>
            <person name="Tomsovsky M."/>
            <person name="Tulloss R.E."/>
            <person name="Uehling J."/>
            <person name="Grigoriev I.V."/>
            <person name="Vagvolgyi C."/>
            <person name="Papp T."/>
            <person name="Martin F.M."/>
            <person name="Miettinen O."/>
            <person name="Hibbett D.S."/>
            <person name="Nagy L.G."/>
        </authorList>
    </citation>
    <scope>NUCLEOTIDE SEQUENCE [LARGE SCALE GENOMIC DNA]</scope>
    <source>
        <strain evidence="2 3">CBS 166.37</strain>
    </source>
</reference>
<feature type="compositionally biased region" description="Low complexity" evidence="1">
    <location>
        <begin position="347"/>
        <end position="357"/>
    </location>
</feature>
<feature type="compositionally biased region" description="Pro residues" evidence="1">
    <location>
        <begin position="560"/>
        <end position="569"/>
    </location>
</feature>
<feature type="compositionally biased region" description="Basic residues" evidence="1">
    <location>
        <begin position="376"/>
        <end position="385"/>
    </location>
</feature>